<accession>A0A2H3JL51</accession>
<proteinExistence type="predicted"/>
<dbReference type="Proteomes" id="UP000218811">
    <property type="component" value="Unassembled WGS sequence"/>
</dbReference>
<protein>
    <submittedName>
        <fullName evidence="2">Uncharacterized protein</fullName>
    </submittedName>
</protein>
<dbReference type="Gene3D" id="3.30.710.10">
    <property type="entry name" value="Potassium Channel Kv1.1, Chain A"/>
    <property type="match status" value="1"/>
</dbReference>
<sequence>MPSTWESSSSICEHEATPVQEPAALDRGTTLQRALAESIASGTFADVRFYLFTNRSQSRRVGNPRALYASSAVLSAASPYLSGLLAGASTESNDAASNDGFPLNDIPWTDTYDYDSDSDLDDEDSDSDETCSVSSAQLSASLANVAADKGIDVESGSTTPARSPNISLNAHPIRTIVLRDFALVTWQWAVLSMYSIPVAFAPLKSQGPRYRSEERAQYKENFPHRPPPCSPKSMYRLADKLGLETLKHQAFNDLMSKLSVDNIHQEVFSTFSARYSEVLDQQVKAYGEFPTKPLPALQKKVDRIAAGQMPHAGPAVMAMLKAWIAVSRGDNHEAEKEPETPLLQSALDSPSCFGAWAADSPPAKCASGLKKKKVKR</sequence>
<organism evidence="2 3">
    <name type="scientific">Wolfiporia cocos (strain MD-104)</name>
    <name type="common">Brown rot fungus</name>
    <dbReference type="NCBI Taxonomy" id="742152"/>
    <lineage>
        <taxon>Eukaryota</taxon>
        <taxon>Fungi</taxon>
        <taxon>Dikarya</taxon>
        <taxon>Basidiomycota</taxon>
        <taxon>Agaricomycotina</taxon>
        <taxon>Agaricomycetes</taxon>
        <taxon>Polyporales</taxon>
        <taxon>Phaeolaceae</taxon>
        <taxon>Wolfiporia</taxon>
    </lineage>
</organism>
<dbReference type="STRING" id="742152.A0A2H3JL51"/>
<evidence type="ECO:0000313" key="3">
    <source>
        <dbReference type="Proteomes" id="UP000218811"/>
    </source>
</evidence>
<dbReference type="InterPro" id="IPR011333">
    <property type="entry name" value="SKP1/BTB/POZ_sf"/>
</dbReference>
<dbReference type="EMBL" id="KB468053">
    <property type="protein sequence ID" value="PCH40583.1"/>
    <property type="molecule type" value="Genomic_DNA"/>
</dbReference>
<gene>
    <name evidence="2" type="ORF">WOLCODRAFT_136932</name>
</gene>
<evidence type="ECO:0000313" key="2">
    <source>
        <dbReference type="EMBL" id="PCH40583.1"/>
    </source>
</evidence>
<evidence type="ECO:0000256" key="1">
    <source>
        <dbReference type="SAM" id="MobiDB-lite"/>
    </source>
</evidence>
<feature type="region of interest" description="Disordered" evidence="1">
    <location>
        <begin position="112"/>
        <end position="133"/>
    </location>
</feature>
<name>A0A2H3JL51_WOLCO</name>
<feature type="compositionally biased region" description="Acidic residues" evidence="1">
    <location>
        <begin position="112"/>
        <end position="129"/>
    </location>
</feature>
<reference evidence="2 3" key="1">
    <citation type="journal article" date="2012" name="Science">
        <title>The Paleozoic origin of enzymatic lignin decomposition reconstructed from 31 fungal genomes.</title>
        <authorList>
            <person name="Floudas D."/>
            <person name="Binder M."/>
            <person name="Riley R."/>
            <person name="Barry K."/>
            <person name="Blanchette R.A."/>
            <person name="Henrissat B."/>
            <person name="Martinez A.T."/>
            <person name="Otillar R."/>
            <person name="Spatafora J.W."/>
            <person name="Yadav J.S."/>
            <person name="Aerts A."/>
            <person name="Benoit I."/>
            <person name="Boyd A."/>
            <person name="Carlson A."/>
            <person name="Copeland A."/>
            <person name="Coutinho P.M."/>
            <person name="de Vries R.P."/>
            <person name="Ferreira P."/>
            <person name="Findley K."/>
            <person name="Foster B."/>
            <person name="Gaskell J."/>
            <person name="Glotzer D."/>
            <person name="Gorecki P."/>
            <person name="Heitman J."/>
            <person name="Hesse C."/>
            <person name="Hori C."/>
            <person name="Igarashi K."/>
            <person name="Jurgens J.A."/>
            <person name="Kallen N."/>
            <person name="Kersten P."/>
            <person name="Kohler A."/>
            <person name="Kuees U."/>
            <person name="Kumar T.K.A."/>
            <person name="Kuo A."/>
            <person name="LaButti K."/>
            <person name="Larrondo L.F."/>
            <person name="Lindquist E."/>
            <person name="Ling A."/>
            <person name="Lombard V."/>
            <person name="Lucas S."/>
            <person name="Lundell T."/>
            <person name="Martin R."/>
            <person name="McLaughlin D.J."/>
            <person name="Morgenstern I."/>
            <person name="Morin E."/>
            <person name="Murat C."/>
            <person name="Nagy L.G."/>
            <person name="Nolan M."/>
            <person name="Ohm R.A."/>
            <person name="Patyshakuliyeva A."/>
            <person name="Rokas A."/>
            <person name="Ruiz-Duenas F.J."/>
            <person name="Sabat G."/>
            <person name="Salamov A."/>
            <person name="Samejima M."/>
            <person name="Schmutz J."/>
            <person name="Slot J.C."/>
            <person name="St John F."/>
            <person name="Stenlid J."/>
            <person name="Sun H."/>
            <person name="Sun S."/>
            <person name="Syed K."/>
            <person name="Tsang A."/>
            <person name="Wiebenga A."/>
            <person name="Young D."/>
            <person name="Pisabarro A."/>
            <person name="Eastwood D.C."/>
            <person name="Martin F."/>
            <person name="Cullen D."/>
            <person name="Grigoriev I.V."/>
            <person name="Hibbett D.S."/>
        </authorList>
    </citation>
    <scope>NUCLEOTIDE SEQUENCE [LARGE SCALE GENOMIC DNA]</scope>
    <source>
        <strain evidence="2 3">MD-104</strain>
    </source>
</reference>
<dbReference type="AlphaFoldDB" id="A0A2H3JL51"/>
<keyword evidence="3" id="KW-1185">Reference proteome</keyword>
<dbReference type="OMA" id="TWEAFIY"/>
<dbReference type="OrthoDB" id="6359816at2759"/>